<dbReference type="EMBL" id="CM037157">
    <property type="protein sequence ID" value="KAH7850149.1"/>
    <property type="molecule type" value="Genomic_DNA"/>
</dbReference>
<dbReference type="Proteomes" id="UP000828048">
    <property type="component" value="Chromosome 7"/>
</dbReference>
<organism evidence="1 2">
    <name type="scientific">Vaccinium darrowii</name>
    <dbReference type="NCBI Taxonomy" id="229202"/>
    <lineage>
        <taxon>Eukaryota</taxon>
        <taxon>Viridiplantae</taxon>
        <taxon>Streptophyta</taxon>
        <taxon>Embryophyta</taxon>
        <taxon>Tracheophyta</taxon>
        <taxon>Spermatophyta</taxon>
        <taxon>Magnoliopsida</taxon>
        <taxon>eudicotyledons</taxon>
        <taxon>Gunneridae</taxon>
        <taxon>Pentapetalae</taxon>
        <taxon>asterids</taxon>
        <taxon>Ericales</taxon>
        <taxon>Ericaceae</taxon>
        <taxon>Vaccinioideae</taxon>
        <taxon>Vaccinieae</taxon>
        <taxon>Vaccinium</taxon>
    </lineage>
</organism>
<proteinExistence type="predicted"/>
<evidence type="ECO:0000313" key="2">
    <source>
        <dbReference type="Proteomes" id="UP000828048"/>
    </source>
</evidence>
<evidence type="ECO:0000313" key="1">
    <source>
        <dbReference type="EMBL" id="KAH7850149.1"/>
    </source>
</evidence>
<comment type="caution">
    <text evidence="1">The sequence shown here is derived from an EMBL/GenBank/DDBJ whole genome shotgun (WGS) entry which is preliminary data.</text>
</comment>
<name>A0ACB7YAS2_9ERIC</name>
<reference evidence="1 2" key="1">
    <citation type="journal article" date="2021" name="Hortic Res">
        <title>High-quality reference genome and annotation aids understanding of berry development for evergreen blueberry (Vaccinium darrowii).</title>
        <authorList>
            <person name="Yu J."/>
            <person name="Hulse-Kemp A.M."/>
            <person name="Babiker E."/>
            <person name="Staton M."/>
        </authorList>
    </citation>
    <scope>NUCLEOTIDE SEQUENCE [LARGE SCALE GENOMIC DNA]</scope>
    <source>
        <strain evidence="2">cv. NJ 8807/NJ 8810</strain>
        <tissue evidence="1">Young leaf</tissue>
    </source>
</reference>
<protein>
    <submittedName>
        <fullName evidence="1">Uncharacterized protein</fullName>
    </submittedName>
</protein>
<gene>
    <name evidence="1" type="ORF">Vadar_028563</name>
</gene>
<sequence length="183" mass="20755">MQTAAVVFGGEGYMDGIDAPPLMVANAGKSSHHAISSLNCPPFIAVELCREHLIESDADILWKPDTREKDEELATRGMKFLNWLWTRPEKEIAVVTHSGFLIHTLSAFGNECPPSIKSEIYKSYVYFASQVLLLDRNLWTIYLIQYYKTGPEPAGLAGFDAKTAYFRKPDYFEKNTSKLWLNR</sequence>
<accession>A0ACB7YAS2</accession>
<keyword evidence="2" id="KW-1185">Reference proteome</keyword>